<keyword evidence="4" id="KW-0238">DNA-binding</keyword>
<dbReference type="PANTHER" id="PTHR37299:SF1">
    <property type="entry name" value="STAGE 0 SPORULATION PROTEIN A HOMOLOG"/>
    <property type="match status" value="1"/>
</dbReference>
<dbReference type="SUPFAM" id="SSF52172">
    <property type="entry name" value="CheY-like"/>
    <property type="match status" value="1"/>
</dbReference>
<dbReference type="InterPro" id="IPR007492">
    <property type="entry name" value="LytTR_DNA-bd_dom"/>
</dbReference>
<dbReference type="InterPro" id="IPR046947">
    <property type="entry name" value="LytR-like"/>
</dbReference>
<dbReference type="EMBL" id="JAILXK010000002">
    <property type="protein sequence ID" value="MBY4638095.1"/>
    <property type="molecule type" value="Genomic_DNA"/>
</dbReference>
<organism evidence="4 5">
    <name type="scientific">Sphingopyxis jiangsuensis</name>
    <dbReference type="NCBI Taxonomy" id="2871171"/>
    <lineage>
        <taxon>Bacteria</taxon>
        <taxon>Pseudomonadati</taxon>
        <taxon>Pseudomonadota</taxon>
        <taxon>Alphaproteobacteria</taxon>
        <taxon>Sphingomonadales</taxon>
        <taxon>Sphingomonadaceae</taxon>
        <taxon>Sphingopyxis</taxon>
    </lineage>
</organism>
<feature type="modified residue" description="4-aspartylphosphate" evidence="1">
    <location>
        <position position="53"/>
    </location>
</feature>
<dbReference type="Gene3D" id="2.40.50.1020">
    <property type="entry name" value="LytTr DNA-binding domain"/>
    <property type="match status" value="1"/>
</dbReference>
<keyword evidence="1" id="KW-0597">Phosphoprotein</keyword>
<evidence type="ECO:0000313" key="4">
    <source>
        <dbReference type="EMBL" id="MBY4638095.1"/>
    </source>
</evidence>
<gene>
    <name evidence="4" type="ORF">K5P26_13190</name>
</gene>
<evidence type="ECO:0000256" key="1">
    <source>
        <dbReference type="PROSITE-ProRule" id="PRU00169"/>
    </source>
</evidence>
<dbReference type="GO" id="GO:0003677">
    <property type="term" value="F:DNA binding"/>
    <property type="evidence" value="ECO:0007669"/>
    <property type="project" value="UniProtKB-KW"/>
</dbReference>
<protein>
    <submittedName>
        <fullName evidence="4">LytTR family DNA-binding domain-containing protein</fullName>
    </submittedName>
</protein>
<proteinExistence type="predicted"/>
<dbReference type="SMART" id="SM00448">
    <property type="entry name" value="REC"/>
    <property type="match status" value="1"/>
</dbReference>
<dbReference type="SMART" id="SM00850">
    <property type="entry name" value="LytTR"/>
    <property type="match status" value="1"/>
</dbReference>
<feature type="domain" description="Response regulatory" evidence="2">
    <location>
        <begin position="2"/>
        <end position="115"/>
    </location>
</feature>
<feature type="domain" description="HTH LytTR-type" evidence="3">
    <location>
        <begin position="135"/>
        <end position="239"/>
    </location>
</feature>
<dbReference type="Proteomes" id="UP001166571">
    <property type="component" value="Unassembled WGS sequence"/>
</dbReference>
<dbReference type="Pfam" id="PF04397">
    <property type="entry name" value="LytTR"/>
    <property type="match status" value="1"/>
</dbReference>
<comment type="caution">
    <text evidence="4">The sequence shown here is derived from an EMBL/GenBank/DDBJ whole genome shotgun (WGS) entry which is preliminary data.</text>
</comment>
<name>A0ABS7MGE1_9SPHN</name>
<dbReference type="Gene3D" id="3.40.50.2300">
    <property type="match status" value="1"/>
</dbReference>
<accession>A0ABS7MGE1</accession>
<keyword evidence="5" id="KW-1185">Reference proteome</keyword>
<evidence type="ECO:0000259" key="2">
    <source>
        <dbReference type="PROSITE" id="PS50110"/>
    </source>
</evidence>
<dbReference type="PROSITE" id="PS50930">
    <property type="entry name" value="HTH_LYTTR"/>
    <property type="match status" value="1"/>
</dbReference>
<evidence type="ECO:0000313" key="5">
    <source>
        <dbReference type="Proteomes" id="UP001166571"/>
    </source>
</evidence>
<dbReference type="PROSITE" id="PS50110">
    <property type="entry name" value="RESPONSE_REGULATORY"/>
    <property type="match status" value="1"/>
</dbReference>
<reference evidence="4" key="1">
    <citation type="submission" date="2021-08" db="EMBL/GenBank/DDBJ databases">
        <title>Sphingopyxis panaciterrulae sp. nov., isolated from the surface water of the Yellow Sea.</title>
        <authorList>
            <person name="Gao Z."/>
            <person name="Zhang D."/>
            <person name="Zhang A."/>
        </authorList>
    </citation>
    <scope>NUCLEOTIDE SEQUENCE</scope>
    <source>
        <strain evidence="4">XHP0097</strain>
    </source>
</reference>
<dbReference type="Pfam" id="PF00072">
    <property type="entry name" value="Response_reg"/>
    <property type="match status" value="1"/>
</dbReference>
<dbReference type="PANTHER" id="PTHR37299">
    <property type="entry name" value="TRANSCRIPTIONAL REGULATOR-RELATED"/>
    <property type="match status" value="1"/>
</dbReference>
<dbReference type="InterPro" id="IPR001789">
    <property type="entry name" value="Sig_transdc_resp-reg_receiver"/>
</dbReference>
<dbReference type="InterPro" id="IPR011006">
    <property type="entry name" value="CheY-like_superfamily"/>
</dbReference>
<evidence type="ECO:0000259" key="3">
    <source>
        <dbReference type="PROSITE" id="PS50930"/>
    </source>
</evidence>
<sequence>MRVLLVDDEQLAIDRLNDLLRNLEDVSVVGSASSAADAHERIAELAPDLVFLDIQMPGGNGMALAADLPRDRRPEIIFVTAFEHFAPDAFEVDATDYLLKPVRFDRLRSSIARAKRRIALSRPPEDGQPQYADAIWVAVRGGQIRLSVSEIDWIEAAKDYVMLHTGTRSYLHRAQMSALELQLDPSELMRVHRSSFVRLSLVDGVERPGRGSLSLLLRDGAVIQVGPSYVKQVMDRLGLS</sequence>